<gene>
    <name evidence="1" type="ORF">WH47_12369</name>
</gene>
<evidence type="ECO:0000313" key="2">
    <source>
        <dbReference type="Proteomes" id="UP000053825"/>
    </source>
</evidence>
<dbReference type="EMBL" id="KQ414637">
    <property type="protein sequence ID" value="KOC66942.1"/>
    <property type="molecule type" value="Genomic_DNA"/>
</dbReference>
<proteinExistence type="predicted"/>
<accession>A0A0L7R7T6</accession>
<dbReference type="Proteomes" id="UP000053825">
    <property type="component" value="Unassembled WGS sequence"/>
</dbReference>
<name>A0A0L7R7T6_9HYME</name>
<dbReference type="AlphaFoldDB" id="A0A0L7R7T6"/>
<keyword evidence="2" id="KW-1185">Reference proteome</keyword>
<reference evidence="1 2" key="1">
    <citation type="submission" date="2015-07" db="EMBL/GenBank/DDBJ databases">
        <title>The genome of Habropoda laboriosa.</title>
        <authorList>
            <person name="Pan H."/>
            <person name="Kapheim K."/>
        </authorList>
    </citation>
    <scope>NUCLEOTIDE SEQUENCE [LARGE SCALE GENOMIC DNA]</scope>
    <source>
        <strain evidence="1">0110345459</strain>
    </source>
</reference>
<organism evidence="1 2">
    <name type="scientific">Habropoda laboriosa</name>
    <dbReference type="NCBI Taxonomy" id="597456"/>
    <lineage>
        <taxon>Eukaryota</taxon>
        <taxon>Metazoa</taxon>
        <taxon>Ecdysozoa</taxon>
        <taxon>Arthropoda</taxon>
        <taxon>Hexapoda</taxon>
        <taxon>Insecta</taxon>
        <taxon>Pterygota</taxon>
        <taxon>Neoptera</taxon>
        <taxon>Endopterygota</taxon>
        <taxon>Hymenoptera</taxon>
        <taxon>Apocrita</taxon>
        <taxon>Aculeata</taxon>
        <taxon>Apoidea</taxon>
        <taxon>Anthophila</taxon>
        <taxon>Apidae</taxon>
        <taxon>Habropoda</taxon>
    </lineage>
</organism>
<evidence type="ECO:0000313" key="1">
    <source>
        <dbReference type="EMBL" id="KOC66942.1"/>
    </source>
</evidence>
<sequence>MLFLDTLGHKTLTNDDYSITLEKHSRERERGEKRKTMDRFKKRGLYGSAYDREFYFSALTEG</sequence>
<protein>
    <submittedName>
        <fullName evidence="1">Uncharacterized protein</fullName>
    </submittedName>
</protein>